<sequence length="144" mass="16377">MTVPSTSTLVIPKSKRGGKKKGAPKSHSMKRRWSDRINQGYGFEGEKSISEKWNLEVEVAKMIEEGYARGFFSKINVEGTSGSKIDHAQTLLEEELKLKLMWREEEELKSLDGETASEELKLKLKWTEEEPMSSELVVASLEEQ</sequence>
<reference evidence="2" key="1">
    <citation type="journal article" date="2022" name="Plant J.">
        <title>Strategies of tolerance reflected in two North American maple genomes.</title>
        <authorList>
            <person name="McEvoy S.L."/>
            <person name="Sezen U.U."/>
            <person name="Trouern-Trend A."/>
            <person name="McMahon S.M."/>
            <person name="Schaberg P.G."/>
            <person name="Yang J."/>
            <person name="Wegrzyn J.L."/>
            <person name="Swenson N.G."/>
        </authorList>
    </citation>
    <scope>NUCLEOTIDE SEQUENCE</scope>
    <source>
        <strain evidence="2">91603</strain>
    </source>
</reference>
<evidence type="ECO:0000313" key="3">
    <source>
        <dbReference type="Proteomes" id="UP001064489"/>
    </source>
</evidence>
<organism evidence="2 3">
    <name type="scientific">Acer negundo</name>
    <name type="common">Box elder</name>
    <dbReference type="NCBI Taxonomy" id="4023"/>
    <lineage>
        <taxon>Eukaryota</taxon>
        <taxon>Viridiplantae</taxon>
        <taxon>Streptophyta</taxon>
        <taxon>Embryophyta</taxon>
        <taxon>Tracheophyta</taxon>
        <taxon>Spermatophyta</taxon>
        <taxon>Magnoliopsida</taxon>
        <taxon>eudicotyledons</taxon>
        <taxon>Gunneridae</taxon>
        <taxon>Pentapetalae</taxon>
        <taxon>rosids</taxon>
        <taxon>malvids</taxon>
        <taxon>Sapindales</taxon>
        <taxon>Sapindaceae</taxon>
        <taxon>Hippocastanoideae</taxon>
        <taxon>Acereae</taxon>
        <taxon>Acer</taxon>
    </lineage>
</organism>
<evidence type="ECO:0000313" key="2">
    <source>
        <dbReference type="EMBL" id="KAI9195121.1"/>
    </source>
</evidence>
<protein>
    <submittedName>
        <fullName evidence="2">Uncharacterized protein</fullName>
    </submittedName>
</protein>
<dbReference type="AlphaFoldDB" id="A0AAD5JKV8"/>
<feature type="compositionally biased region" description="Basic residues" evidence="1">
    <location>
        <begin position="13"/>
        <end position="33"/>
    </location>
</feature>
<reference evidence="2" key="2">
    <citation type="submission" date="2023-02" db="EMBL/GenBank/DDBJ databases">
        <authorList>
            <person name="Swenson N.G."/>
            <person name="Wegrzyn J.L."/>
            <person name="Mcevoy S.L."/>
        </authorList>
    </citation>
    <scope>NUCLEOTIDE SEQUENCE</scope>
    <source>
        <strain evidence="2">91603</strain>
        <tissue evidence="2">Leaf</tissue>
    </source>
</reference>
<dbReference type="Proteomes" id="UP001064489">
    <property type="component" value="Chromosome 1"/>
</dbReference>
<accession>A0AAD5JKV8</accession>
<evidence type="ECO:0000256" key="1">
    <source>
        <dbReference type="SAM" id="MobiDB-lite"/>
    </source>
</evidence>
<gene>
    <name evidence="2" type="ORF">LWI28_011891</name>
</gene>
<keyword evidence="3" id="KW-1185">Reference proteome</keyword>
<proteinExistence type="predicted"/>
<name>A0AAD5JKV8_ACENE</name>
<comment type="caution">
    <text evidence="2">The sequence shown here is derived from an EMBL/GenBank/DDBJ whole genome shotgun (WGS) entry which is preliminary data.</text>
</comment>
<dbReference type="EMBL" id="JAJSOW010000003">
    <property type="protein sequence ID" value="KAI9195121.1"/>
    <property type="molecule type" value="Genomic_DNA"/>
</dbReference>
<feature type="region of interest" description="Disordered" evidence="1">
    <location>
        <begin position="1"/>
        <end position="35"/>
    </location>
</feature>